<dbReference type="Proteomes" id="UP000824533">
    <property type="component" value="Linkage Group LG23"/>
</dbReference>
<protein>
    <submittedName>
        <fullName evidence="1">Uncharacterized protein</fullName>
    </submittedName>
</protein>
<gene>
    <name evidence="1" type="ORF">K1T71_012528</name>
</gene>
<name>A0ACC1CJK7_9NEOP</name>
<evidence type="ECO:0000313" key="1">
    <source>
        <dbReference type="EMBL" id="KAJ0171765.1"/>
    </source>
</evidence>
<reference evidence="1 2" key="1">
    <citation type="journal article" date="2021" name="Front. Genet.">
        <title>Chromosome-Level Genome Assembly Reveals Significant Gene Expansion in the Toll and IMD Signaling Pathways of Dendrolimus kikuchii.</title>
        <authorList>
            <person name="Zhou J."/>
            <person name="Wu P."/>
            <person name="Xiong Z."/>
            <person name="Liu N."/>
            <person name="Zhao N."/>
            <person name="Ji M."/>
            <person name="Qiu Y."/>
            <person name="Yang B."/>
        </authorList>
    </citation>
    <scope>NUCLEOTIDE SEQUENCE [LARGE SCALE GENOMIC DNA]</scope>
    <source>
        <strain evidence="1">Ann1</strain>
    </source>
</reference>
<evidence type="ECO:0000313" key="2">
    <source>
        <dbReference type="Proteomes" id="UP000824533"/>
    </source>
</evidence>
<comment type="caution">
    <text evidence="1">The sequence shown here is derived from an EMBL/GenBank/DDBJ whole genome shotgun (WGS) entry which is preliminary data.</text>
</comment>
<keyword evidence="2" id="KW-1185">Reference proteome</keyword>
<proteinExistence type="predicted"/>
<sequence>MTRIIFIVSCLLLTISCNEAAKILIVIPTPSISHQVVFRPLILELAKRGHELTLITADPLPKDETSANITEIDVHDISYKCWRQEVLKSTTTTGNKDSLFTQISVFMNVLITVFENQIRTKEVQDLIKSKPKFDLLLVEACVRSALSFAHIFEIPAIFVGSFGNLLLINELMGVPTHPILYPDMLRQKLNNLSLWDKIVELYNYYRVNYVISNSVYNENKSLKRLFGEDFPTYHDLVKYVQLSLINVHPIWENNRPVPPSVVYMGGIHQIPKKELPKDLEAYLNSSKNGVIYISFGTNIAPSMLPPERIQTLMEGFSELPFDVLWKFDKDEMPGMSKNIKLSKWFPQSDLLRHPKIKLFITQGGLQSTDEAISAGVPLIGVPMLGDQWYNVEQYVRLKIGVRLDMETLTKEKFKDTIQMVIGDKSYKNNIIRLRSIMNDQPQTALDRSVWWVEHVLRHKGAEHLRSPAANMSWSEYLELELISVVLLSFIAFISLIIVMLRYLFRLVTRNYVASIKFKES</sequence>
<organism evidence="1 2">
    <name type="scientific">Dendrolimus kikuchii</name>
    <dbReference type="NCBI Taxonomy" id="765133"/>
    <lineage>
        <taxon>Eukaryota</taxon>
        <taxon>Metazoa</taxon>
        <taxon>Ecdysozoa</taxon>
        <taxon>Arthropoda</taxon>
        <taxon>Hexapoda</taxon>
        <taxon>Insecta</taxon>
        <taxon>Pterygota</taxon>
        <taxon>Neoptera</taxon>
        <taxon>Endopterygota</taxon>
        <taxon>Lepidoptera</taxon>
        <taxon>Glossata</taxon>
        <taxon>Ditrysia</taxon>
        <taxon>Bombycoidea</taxon>
        <taxon>Lasiocampidae</taxon>
        <taxon>Dendrolimus</taxon>
    </lineage>
</organism>
<dbReference type="EMBL" id="CM034409">
    <property type="protein sequence ID" value="KAJ0171765.1"/>
    <property type="molecule type" value="Genomic_DNA"/>
</dbReference>
<accession>A0ACC1CJK7</accession>